<reference evidence="2" key="1">
    <citation type="submission" date="2021-05" db="EMBL/GenBank/DDBJ databases">
        <authorList>
            <person name="Tanabe Y."/>
        </authorList>
    </citation>
    <scope>NUCLEOTIDE SEQUENCE</scope>
    <source>
        <strain evidence="2">BOTRYCO-1</strain>
    </source>
</reference>
<sequence length="275" mass="30114">MISSAPSRVLYVVRAYAVTLIGIWALAIVAAPNSAEARPLEPSQRSLSSTPVLHSPVLNSDEPATTRLIIRLDQLERQVTELTGRIELLEAELANQKAIQAQKQLDEETKRAHQDLADHPQASSTSDPAEQDKTTIAPQTAPEMEETADFLFKAAQQELTRGDYGNAETKLTSLLLRFPEDPQAVEARWLLGEVLFVQSAWGPAVEAYLAYLKAAPQGQRASEAFIRLAGAFGQLGNEKMRCQALAQYQRQTTKPDATLKARADAEIARKPCPAT</sequence>
<proteinExistence type="predicted"/>
<dbReference type="Pfam" id="PF13432">
    <property type="entry name" value="TPR_16"/>
    <property type="match status" value="1"/>
</dbReference>
<evidence type="ECO:0008006" key="4">
    <source>
        <dbReference type="Google" id="ProtNLM"/>
    </source>
</evidence>
<accession>A0ABQ4PVJ2</accession>
<evidence type="ECO:0000313" key="3">
    <source>
        <dbReference type="Proteomes" id="UP001161064"/>
    </source>
</evidence>
<dbReference type="Proteomes" id="UP001161064">
    <property type="component" value="Unassembled WGS sequence"/>
</dbReference>
<keyword evidence="3" id="KW-1185">Reference proteome</keyword>
<evidence type="ECO:0000313" key="2">
    <source>
        <dbReference type="EMBL" id="GIU67000.1"/>
    </source>
</evidence>
<feature type="compositionally biased region" description="Basic and acidic residues" evidence="1">
    <location>
        <begin position="104"/>
        <end position="118"/>
    </location>
</feature>
<protein>
    <recommendedName>
        <fullName evidence="4">Cell division coordinator CpoB</fullName>
    </recommendedName>
</protein>
<name>A0ABQ4PVJ2_9PROT</name>
<feature type="compositionally biased region" description="Polar residues" evidence="1">
    <location>
        <begin position="121"/>
        <end position="135"/>
    </location>
</feature>
<reference evidence="2" key="2">
    <citation type="journal article" date="2023" name="ISME Commun">
        <title>Characterization of a bloom-associated alphaproteobacterial lineage, 'Candidatus Phycosocius': insights into freshwater algal-bacterial interactions.</title>
        <authorList>
            <person name="Tanabe Y."/>
            <person name="Yamaguchi H."/>
            <person name="Yoshida M."/>
            <person name="Kai A."/>
            <person name="Okazaki Y."/>
        </authorList>
    </citation>
    <scope>NUCLEOTIDE SEQUENCE</scope>
    <source>
        <strain evidence="2">BOTRYCO-1</strain>
    </source>
</reference>
<dbReference type="EMBL" id="BPFZ01000006">
    <property type="protein sequence ID" value="GIU67000.1"/>
    <property type="molecule type" value="Genomic_DNA"/>
</dbReference>
<dbReference type="RefSeq" id="WP_284359712.1">
    <property type="nucleotide sequence ID" value="NZ_BPFZ01000006.1"/>
</dbReference>
<dbReference type="SUPFAM" id="SSF48452">
    <property type="entry name" value="TPR-like"/>
    <property type="match status" value="1"/>
</dbReference>
<evidence type="ECO:0000256" key="1">
    <source>
        <dbReference type="SAM" id="MobiDB-lite"/>
    </source>
</evidence>
<organism evidence="2 3">
    <name type="scientific">Candidatus Phycosocius spiralis</name>
    <dbReference type="NCBI Taxonomy" id="2815099"/>
    <lineage>
        <taxon>Bacteria</taxon>
        <taxon>Pseudomonadati</taxon>
        <taxon>Pseudomonadota</taxon>
        <taxon>Alphaproteobacteria</taxon>
        <taxon>Caulobacterales</taxon>
        <taxon>Caulobacterales incertae sedis</taxon>
        <taxon>Candidatus Phycosocius</taxon>
    </lineage>
</organism>
<feature type="region of interest" description="Disordered" evidence="1">
    <location>
        <begin position="104"/>
        <end position="135"/>
    </location>
</feature>
<gene>
    <name evidence="2" type="ORF">PsB1_1154</name>
</gene>
<dbReference type="Gene3D" id="1.25.40.10">
    <property type="entry name" value="Tetratricopeptide repeat domain"/>
    <property type="match status" value="1"/>
</dbReference>
<dbReference type="InterPro" id="IPR011990">
    <property type="entry name" value="TPR-like_helical_dom_sf"/>
</dbReference>
<comment type="caution">
    <text evidence="2">The sequence shown here is derived from an EMBL/GenBank/DDBJ whole genome shotgun (WGS) entry which is preliminary data.</text>
</comment>